<dbReference type="GO" id="GO:0005829">
    <property type="term" value="C:cytosol"/>
    <property type="evidence" value="ECO:0007669"/>
    <property type="project" value="TreeGrafter"/>
</dbReference>
<dbReference type="InterPro" id="IPR005025">
    <property type="entry name" value="FMN_Rdtase-like_dom"/>
</dbReference>
<protein>
    <recommendedName>
        <fullName evidence="1">NADPH-dependent FMN reductase-like domain-containing protein</fullName>
    </recommendedName>
</protein>
<dbReference type="GO" id="GO:0016491">
    <property type="term" value="F:oxidoreductase activity"/>
    <property type="evidence" value="ECO:0007669"/>
    <property type="project" value="InterPro"/>
</dbReference>
<dbReference type="PANTHER" id="PTHR30543">
    <property type="entry name" value="CHROMATE REDUCTASE"/>
    <property type="match status" value="1"/>
</dbReference>
<dbReference type="Proteomes" id="UP001445076">
    <property type="component" value="Unassembled WGS sequence"/>
</dbReference>
<dbReference type="Pfam" id="PF03358">
    <property type="entry name" value="FMN_red"/>
    <property type="match status" value="1"/>
</dbReference>
<dbReference type="SUPFAM" id="SSF52218">
    <property type="entry name" value="Flavoproteins"/>
    <property type="match status" value="1"/>
</dbReference>
<feature type="domain" description="NADPH-dependent FMN reductase-like" evidence="1">
    <location>
        <begin position="5"/>
        <end position="149"/>
    </location>
</feature>
<dbReference type="AlphaFoldDB" id="A0AAW0Y9Z6"/>
<accession>A0AAW0Y9Z6</accession>
<evidence type="ECO:0000313" key="3">
    <source>
        <dbReference type="Proteomes" id="UP001445076"/>
    </source>
</evidence>
<reference evidence="2 3" key="1">
    <citation type="journal article" date="2024" name="BMC Genomics">
        <title>Genome assembly of redclaw crayfish (Cherax quadricarinatus) provides insights into its immune adaptation and hypoxia tolerance.</title>
        <authorList>
            <person name="Liu Z."/>
            <person name="Zheng J."/>
            <person name="Li H."/>
            <person name="Fang K."/>
            <person name="Wang S."/>
            <person name="He J."/>
            <person name="Zhou D."/>
            <person name="Weng S."/>
            <person name="Chi M."/>
            <person name="Gu Z."/>
            <person name="He J."/>
            <person name="Li F."/>
            <person name="Wang M."/>
        </authorList>
    </citation>
    <scope>NUCLEOTIDE SEQUENCE [LARGE SCALE GENOMIC DNA]</scope>
    <source>
        <strain evidence="2">ZL_2023a</strain>
    </source>
</reference>
<keyword evidence="3" id="KW-1185">Reference proteome</keyword>
<dbReference type="PANTHER" id="PTHR30543:SF21">
    <property type="entry name" value="NAD(P)H-DEPENDENT FMN REDUCTASE LOT6"/>
    <property type="match status" value="1"/>
</dbReference>
<evidence type="ECO:0000313" key="2">
    <source>
        <dbReference type="EMBL" id="KAK8748523.1"/>
    </source>
</evidence>
<dbReference type="InterPro" id="IPR029039">
    <property type="entry name" value="Flavoprotein-like_sf"/>
</dbReference>
<sequence>MASLRFVVILGSTREGRLGENVAKNIIKCIKERNHHVEFIDPLKLGSNGHIEQPLHFRKDPSQAPEWMISTNAKIQQANAFIIVTPEYNCALPPALTSIMDQFPPASYRHKPCAIVAYSLGTFGGIRAAAFARPFLSELGMISTPYACVIPQVQGKFNDDGECTDDRIKKNVEKLMDEIQWYGLAISDKIKADGVPS</sequence>
<comment type="caution">
    <text evidence="2">The sequence shown here is derived from an EMBL/GenBank/DDBJ whole genome shotgun (WGS) entry which is preliminary data.</text>
</comment>
<dbReference type="Gene3D" id="3.40.50.360">
    <property type="match status" value="1"/>
</dbReference>
<dbReference type="EMBL" id="JARKIK010000011">
    <property type="protein sequence ID" value="KAK8748523.1"/>
    <property type="molecule type" value="Genomic_DNA"/>
</dbReference>
<dbReference type="InterPro" id="IPR050712">
    <property type="entry name" value="NAD(P)H-dep_reductase"/>
</dbReference>
<gene>
    <name evidence="2" type="ORF">OTU49_015832</name>
</gene>
<dbReference type="GO" id="GO:0010181">
    <property type="term" value="F:FMN binding"/>
    <property type="evidence" value="ECO:0007669"/>
    <property type="project" value="TreeGrafter"/>
</dbReference>
<organism evidence="2 3">
    <name type="scientific">Cherax quadricarinatus</name>
    <name type="common">Australian red claw crayfish</name>
    <dbReference type="NCBI Taxonomy" id="27406"/>
    <lineage>
        <taxon>Eukaryota</taxon>
        <taxon>Metazoa</taxon>
        <taxon>Ecdysozoa</taxon>
        <taxon>Arthropoda</taxon>
        <taxon>Crustacea</taxon>
        <taxon>Multicrustacea</taxon>
        <taxon>Malacostraca</taxon>
        <taxon>Eumalacostraca</taxon>
        <taxon>Eucarida</taxon>
        <taxon>Decapoda</taxon>
        <taxon>Pleocyemata</taxon>
        <taxon>Astacidea</taxon>
        <taxon>Parastacoidea</taxon>
        <taxon>Parastacidae</taxon>
        <taxon>Cherax</taxon>
    </lineage>
</organism>
<evidence type="ECO:0000259" key="1">
    <source>
        <dbReference type="Pfam" id="PF03358"/>
    </source>
</evidence>
<proteinExistence type="predicted"/>
<name>A0AAW0Y9Z6_CHEQU</name>